<keyword evidence="2" id="KW-0812">Transmembrane</keyword>
<feature type="transmembrane region" description="Helical" evidence="2">
    <location>
        <begin position="186"/>
        <end position="211"/>
    </location>
</feature>
<feature type="chain" id="PRO_5044802184" evidence="3">
    <location>
        <begin position="23"/>
        <end position="352"/>
    </location>
</feature>
<keyword evidence="5" id="KW-1185">Reference proteome</keyword>
<comment type="caution">
    <text evidence="4">The sequence shown here is derived from an EMBL/GenBank/DDBJ whole genome shotgun (WGS) entry which is preliminary data.</text>
</comment>
<proteinExistence type="predicted"/>
<evidence type="ECO:0000256" key="3">
    <source>
        <dbReference type="SAM" id="SignalP"/>
    </source>
</evidence>
<dbReference type="AlphaFoldDB" id="A0ABD3NIX0"/>
<organism evidence="4 5">
    <name type="scientific">Cyclotella atomus</name>
    <dbReference type="NCBI Taxonomy" id="382360"/>
    <lineage>
        <taxon>Eukaryota</taxon>
        <taxon>Sar</taxon>
        <taxon>Stramenopiles</taxon>
        <taxon>Ochrophyta</taxon>
        <taxon>Bacillariophyta</taxon>
        <taxon>Coscinodiscophyceae</taxon>
        <taxon>Thalassiosirophycidae</taxon>
        <taxon>Stephanodiscales</taxon>
        <taxon>Stephanodiscaceae</taxon>
        <taxon>Cyclotella</taxon>
    </lineage>
</organism>
<evidence type="ECO:0000256" key="1">
    <source>
        <dbReference type="SAM" id="MobiDB-lite"/>
    </source>
</evidence>
<name>A0ABD3NIX0_9STRA</name>
<sequence length="352" mass="38753">MTLPMKNIILPLLLLPSLSIHAQQEVQLYTSSSKFSLSISAPRSWNVHEYFQYESATSKLFHNKLSEYDGEGYDSHAVVTAVHVENVNHENAKIMNIDSVVSVTFSEVGLKGALVRGLDEEPDDVTDVLSKTVTNVDMMNLLLDIGLADATSIADVTFAPFTGSINERGVYSTDTDLVSKRKNSSWPMFFAGVMITLILCGISALGLFTYLNENGTWMKRQQSNKSVHAEGDVDVENATTASGVLGLKGHHPEAEDKENAHPNQMRRSWKGQGAILSSLTMDTDDVTDFEDVQLTPCSLTPQSCVSAASRYPLGITSMRKLNNFMTPQRPKSDKLVMYDVDRFNDTPDSSAD</sequence>
<keyword evidence="3" id="KW-0732">Signal</keyword>
<dbReference type="Proteomes" id="UP001530400">
    <property type="component" value="Unassembled WGS sequence"/>
</dbReference>
<reference evidence="4 5" key="1">
    <citation type="submission" date="2024-10" db="EMBL/GenBank/DDBJ databases">
        <title>Updated reference genomes for cyclostephanoid diatoms.</title>
        <authorList>
            <person name="Roberts W.R."/>
            <person name="Alverson A.J."/>
        </authorList>
    </citation>
    <scope>NUCLEOTIDE SEQUENCE [LARGE SCALE GENOMIC DNA]</scope>
    <source>
        <strain evidence="4 5">AJA010-31</strain>
    </source>
</reference>
<feature type="compositionally biased region" description="Basic and acidic residues" evidence="1">
    <location>
        <begin position="250"/>
        <end position="260"/>
    </location>
</feature>
<evidence type="ECO:0000313" key="4">
    <source>
        <dbReference type="EMBL" id="KAL3775944.1"/>
    </source>
</evidence>
<evidence type="ECO:0000256" key="2">
    <source>
        <dbReference type="SAM" id="Phobius"/>
    </source>
</evidence>
<evidence type="ECO:0000313" key="5">
    <source>
        <dbReference type="Proteomes" id="UP001530400"/>
    </source>
</evidence>
<keyword evidence="2" id="KW-1133">Transmembrane helix</keyword>
<accession>A0ABD3NIX0</accession>
<keyword evidence="2" id="KW-0472">Membrane</keyword>
<feature type="signal peptide" evidence="3">
    <location>
        <begin position="1"/>
        <end position="22"/>
    </location>
</feature>
<protein>
    <submittedName>
        <fullName evidence="4">Uncharacterized protein</fullName>
    </submittedName>
</protein>
<dbReference type="EMBL" id="JALLPJ020001126">
    <property type="protein sequence ID" value="KAL3775944.1"/>
    <property type="molecule type" value="Genomic_DNA"/>
</dbReference>
<feature type="region of interest" description="Disordered" evidence="1">
    <location>
        <begin position="245"/>
        <end position="268"/>
    </location>
</feature>
<gene>
    <name evidence="4" type="ORF">ACHAWO_011876</name>
</gene>